<keyword evidence="3" id="KW-0813">Transport</keyword>
<dbReference type="Proteomes" id="UP001295423">
    <property type="component" value="Unassembled WGS sequence"/>
</dbReference>
<keyword evidence="5 8" id="KW-1133">Transmembrane helix</keyword>
<feature type="transmembrane region" description="Helical" evidence="8">
    <location>
        <begin position="561"/>
        <end position="581"/>
    </location>
</feature>
<feature type="domain" description="CSC1/OSCA1-like cytosolic" evidence="11">
    <location>
        <begin position="221"/>
        <end position="330"/>
    </location>
</feature>
<sequence>MSEAPSSFLSAAPSLFLSTEPPSEAPSTAPSFEGEVESTIVGWSGITATLIAALAQTTAFYIFFMFQRSREKAKSSYSLYEPRQFNFSHRSPSPFADNWMLEAWKVDKETLRRSVGLDSYMYLRFLRLGARISGMGVLASIILLPVYATGLERGDDTVQFNQLTLARVLQGSDRIWGTVLLWWIFIAFILNEFWKEWMEYQDNRRDFLAKGDPDGSLDMRYALLVEELPASKQSDEALAAHFEAIFPNKVRQATVLRELTPLEQKIAERQVAIENVEKAEAFIMARPEKPRPTMKINSKVPCMGETVDKIDHNVAEYERLNKEIDQMRKSSEIVDDAILLENAVERSGSEGQGLFKASTTGVITFTSLSAKESAMAGHYKGLKVFAVADPEHSILWQNATVPYSKQRIFELVASALWTVGILFWAVPVTLVVAIANLDSIFKTLGLRSIDSTSAAYGIIAGLLPVIALAVLMAVLYMSIVAAGQKFIKFKSAPEVDAYTFHWHMLFQFANLWLILIGGSFFNQVDAILADPTSIVGIIAGALPGASVFFANMLIVKGIGNFGLELSMLPAYGLTFVMSLLAPESQRTQRMLDASKTPPEIKWGQKLPDSIFVFLVMILYMPIVPLMELFAFIYFGGMYIVWTHQCLHVYAQASDGGGVTTWQTLFGFLIVCLYMGEAVFIVYMGLKEAPGPAACGFVPLVVTIIFHKYINQKIVYNIGNLALDVAAEIDKDNGELERLNGTSIEDKVFGQPALKLANEEREPMPYRRSEVATDPFRDPNRGTEDDGKQPNYDEHDDPIHVVGVYEPNHDELYKDAQESDHFSC</sequence>
<feature type="region of interest" description="Disordered" evidence="7">
    <location>
        <begin position="758"/>
        <end position="799"/>
    </location>
</feature>
<dbReference type="Pfam" id="PF14703">
    <property type="entry name" value="PHM7_cyt"/>
    <property type="match status" value="1"/>
</dbReference>
<evidence type="ECO:0000259" key="10">
    <source>
        <dbReference type="Pfam" id="PF13967"/>
    </source>
</evidence>
<evidence type="ECO:0000259" key="11">
    <source>
        <dbReference type="Pfam" id="PF14703"/>
    </source>
</evidence>
<dbReference type="InterPro" id="IPR032880">
    <property type="entry name" value="CSC1/OSCA1-like_N"/>
</dbReference>
<evidence type="ECO:0000256" key="3">
    <source>
        <dbReference type="ARBA" id="ARBA00022448"/>
    </source>
</evidence>
<feature type="transmembrane region" description="Helical" evidence="8">
    <location>
        <begin position="40"/>
        <end position="64"/>
    </location>
</feature>
<dbReference type="AlphaFoldDB" id="A0AAD2FY32"/>
<feature type="transmembrane region" description="Helical" evidence="8">
    <location>
        <begin position="500"/>
        <end position="521"/>
    </location>
</feature>
<feature type="domain" description="CSC1/OSCA1-like 7TM region" evidence="9">
    <location>
        <begin position="412"/>
        <end position="680"/>
    </location>
</feature>
<gene>
    <name evidence="12" type="ORF">CYCCA115_LOCUS16422</name>
</gene>
<protein>
    <recommendedName>
        <fullName evidence="14">CSC1/OSCA1-like 7TM region domain-containing protein</fullName>
    </recommendedName>
</protein>
<dbReference type="Pfam" id="PF02714">
    <property type="entry name" value="RSN1_7TM"/>
    <property type="match status" value="1"/>
</dbReference>
<comment type="similarity">
    <text evidence="2">Belongs to the CSC1 (TC 1.A.17) family.</text>
</comment>
<evidence type="ECO:0000256" key="8">
    <source>
        <dbReference type="SAM" id="Phobius"/>
    </source>
</evidence>
<reference evidence="12" key="1">
    <citation type="submission" date="2023-08" db="EMBL/GenBank/DDBJ databases">
        <authorList>
            <person name="Audoor S."/>
            <person name="Bilcke G."/>
        </authorList>
    </citation>
    <scope>NUCLEOTIDE SEQUENCE</scope>
</reference>
<feature type="transmembrane region" description="Helical" evidence="8">
    <location>
        <begin position="411"/>
        <end position="435"/>
    </location>
</feature>
<accession>A0AAD2FY32</accession>
<evidence type="ECO:0000256" key="1">
    <source>
        <dbReference type="ARBA" id="ARBA00004141"/>
    </source>
</evidence>
<feature type="transmembrane region" description="Helical" evidence="8">
    <location>
        <begin position="690"/>
        <end position="709"/>
    </location>
</feature>
<evidence type="ECO:0000313" key="12">
    <source>
        <dbReference type="EMBL" id="CAJ1956837.1"/>
    </source>
</evidence>
<dbReference type="PANTHER" id="PTHR13018">
    <property type="entry name" value="PROBABLE MEMBRANE PROTEIN DUF221-RELATED"/>
    <property type="match status" value="1"/>
</dbReference>
<feature type="transmembrane region" description="Helical" evidence="8">
    <location>
        <begin position="128"/>
        <end position="148"/>
    </location>
</feature>
<feature type="transmembrane region" description="Helical" evidence="8">
    <location>
        <begin position="533"/>
        <end position="554"/>
    </location>
</feature>
<dbReference type="Pfam" id="PF13967">
    <property type="entry name" value="RSN1_TM"/>
    <property type="match status" value="1"/>
</dbReference>
<keyword evidence="6 8" id="KW-0472">Membrane</keyword>
<proteinExistence type="inferred from homology"/>
<dbReference type="GO" id="GO:0005886">
    <property type="term" value="C:plasma membrane"/>
    <property type="evidence" value="ECO:0007669"/>
    <property type="project" value="TreeGrafter"/>
</dbReference>
<feature type="transmembrane region" description="Helical" evidence="8">
    <location>
        <begin position="455"/>
        <end position="479"/>
    </location>
</feature>
<dbReference type="InterPro" id="IPR045122">
    <property type="entry name" value="Csc1-like"/>
</dbReference>
<evidence type="ECO:0000313" key="13">
    <source>
        <dbReference type="Proteomes" id="UP001295423"/>
    </source>
</evidence>
<dbReference type="GO" id="GO:0005227">
    <property type="term" value="F:calcium-activated cation channel activity"/>
    <property type="evidence" value="ECO:0007669"/>
    <property type="project" value="InterPro"/>
</dbReference>
<feature type="transmembrane region" description="Helical" evidence="8">
    <location>
        <begin position="664"/>
        <end position="684"/>
    </location>
</feature>
<evidence type="ECO:0000256" key="7">
    <source>
        <dbReference type="SAM" id="MobiDB-lite"/>
    </source>
</evidence>
<dbReference type="InterPro" id="IPR027815">
    <property type="entry name" value="CSC1/OSCA1-like_cyt"/>
</dbReference>
<comment type="subcellular location">
    <subcellularLocation>
        <location evidence="1">Membrane</location>
        <topology evidence="1">Multi-pass membrane protein</topology>
    </subcellularLocation>
</comment>
<keyword evidence="13" id="KW-1185">Reference proteome</keyword>
<feature type="compositionally biased region" description="Basic and acidic residues" evidence="7">
    <location>
        <begin position="758"/>
        <end position="798"/>
    </location>
</feature>
<evidence type="ECO:0008006" key="14">
    <source>
        <dbReference type="Google" id="ProtNLM"/>
    </source>
</evidence>
<name>A0AAD2FY32_9STRA</name>
<dbReference type="InterPro" id="IPR003864">
    <property type="entry name" value="CSC1/OSCA1-like_7TM"/>
</dbReference>
<evidence type="ECO:0000256" key="6">
    <source>
        <dbReference type="ARBA" id="ARBA00023136"/>
    </source>
</evidence>
<feature type="domain" description="CSC1/OSCA1-like N-terminal transmembrane" evidence="10">
    <location>
        <begin position="46"/>
        <end position="196"/>
    </location>
</feature>
<dbReference type="PANTHER" id="PTHR13018:SF5">
    <property type="entry name" value="RE44586P"/>
    <property type="match status" value="1"/>
</dbReference>
<keyword evidence="4 8" id="KW-0812">Transmembrane</keyword>
<evidence type="ECO:0000256" key="5">
    <source>
        <dbReference type="ARBA" id="ARBA00022989"/>
    </source>
</evidence>
<evidence type="ECO:0000259" key="9">
    <source>
        <dbReference type="Pfam" id="PF02714"/>
    </source>
</evidence>
<evidence type="ECO:0000256" key="2">
    <source>
        <dbReference type="ARBA" id="ARBA00007779"/>
    </source>
</evidence>
<comment type="caution">
    <text evidence="12">The sequence shown here is derived from an EMBL/GenBank/DDBJ whole genome shotgun (WGS) entry which is preliminary data.</text>
</comment>
<feature type="transmembrane region" description="Helical" evidence="8">
    <location>
        <begin position="610"/>
        <end position="634"/>
    </location>
</feature>
<organism evidence="12 13">
    <name type="scientific">Cylindrotheca closterium</name>
    <dbReference type="NCBI Taxonomy" id="2856"/>
    <lineage>
        <taxon>Eukaryota</taxon>
        <taxon>Sar</taxon>
        <taxon>Stramenopiles</taxon>
        <taxon>Ochrophyta</taxon>
        <taxon>Bacillariophyta</taxon>
        <taxon>Bacillariophyceae</taxon>
        <taxon>Bacillariophycidae</taxon>
        <taxon>Bacillariales</taxon>
        <taxon>Bacillariaceae</taxon>
        <taxon>Cylindrotheca</taxon>
    </lineage>
</organism>
<dbReference type="EMBL" id="CAKOGP040001925">
    <property type="protein sequence ID" value="CAJ1956837.1"/>
    <property type="molecule type" value="Genomic_DNA"/>
</dbReference>
<feature type="transmembrane region" description="Helical" evidence="8">
    <location>
        <begin position="175"/>
        <end position="194"/>
    </location>
</feature>
<evidence type="ECO:0000256" key="4">
    <source>
        <dbReference type="ARBA" id="ARBA00022692"/>
    </source>
</evidence>